<dbReference type="Pfam" id="PF07727">
    <property type="entry name" value="RVT_2"/>
    <property type="match status" value="1"/>
</dbReference>
<dbReference type="STRING" id="4113.M1AZF9"/>
<dbReference type="InParanoid" id="M1AZF9"/>
<evidence type="ECO:0000313" key="2">
    <source>
        <dbReference type="EnsemblPlants" id="PGSC0003DMT400033655"/>
    </source>
</evidence>
<dbReference type="AlphaFoldDB" id="M1AZF9"/>
<sequence length="156" mass="17946">MEEELSMINKNDTWELVYRPEQKNVIGVKWVYRTKFNPADSIFKHKARHVVKGYSQQPGMDFGDTFSPAAQNEPVRYLVTLAAQYKWKIFHLDVKSAFLHGLLEEDIYIEPKGFTVAGKKTRCTSLEKLSMVLNKLQELGIVGRIFIFCLKASTEA</sequence>
<proteinExistence type="predicted"/>
<dbReference type="PaxDb" id="4113-PGSC0003DMT400033655"/>
<protein>
    <submittedName>
        <fullName evidence="2">Retrotransposon protein, unclassified</fullName>
    </submittedName>
</protein>
<reference evidence="3" key="1">
    <citation type="journal article" date="2011" name="Nature">
        <title>Genome sequence and analysis of the tuber crop potato.</title>
        <authorList>
            <consortium name="The Potato Genome Sequencing Consortium"/>
        </authorList>
    </citation>
    <scope>NUCLEOTIDE SEQUENCE [LARGE SCALE GENOMIC DNA]</scope>
    <source>
        <strain evidence="3">cv. DM1-3 516 R44</strain>
    </source>
</reference>
<dbReference type="OMA" id="GRIFIFC"/>
<feature type="domain" description="Reverse transcriptase Ty1/copia-type" evidence="1">
    <location>
        <begin position="11"/>
        <end position="128"/>
    </location>
</feature>
<dbReference type="InterPro" id="IPR013103">
    <property type="entry name" value="RVT_2"/>
</dbReference>
<dbReference type="Gramene" id="PGSC0003DMT400033655">
    <property type="protein sequence ID" value="PGSC0003DMT400033655"/>
    <property type="gene ID" value="PGSC0003DMG400012924"/>
</dbReference>
<evidence type="ECO:0000259" key="1">
    <source>
        <dbReference type="Pfam" id="PF07727"/>
    </source>
</evidence>
<organism evidence="2 3">
    <name type="scientific">Solanum tuberosum</name>
    <name type="common">Potato</name>
    <dbReference type="NCBI Taxonomy" id="4113"/>
    <lineage>
        <taxon>Eukaryota</taxon>
        <taxon>Viridiplantae</taxon>
        <taxon>Streptophyta</taxon>
        <taxon>Embryophyta</taxon>
        <taxon>Tracheophyta</taxon>
        <taxon>Spermatophyta</taxon>
        <taxon>Magnoliopsida</taxon>
        <taxon>eudicotyledons</taxon>
        <taxon>Gunneridae</taxon>
        <taxon>Pentapetalae</taxon>
        <taxon>asterids</taxon>
        <taxon>lamiids</taxon>
        <taxon>Solanales</taxon>
        <taxon>Solanaceae</taxon>
        <taxon>Solanoideae</taxon>
        <taxon>Solaneae</taxon>
        <taxon>Solanum</taxon>
    </lineage>
</organism>
<dbReference type="HOGENOM" id="CLU_001650_17_2_1"/>
<evidence type="ECO:0000313" key="3">
    <source>
        <dbReference type="Proteomes" id="UP000011115"/>
    </source>
</evidence>
<reference evidence="2" key="2">
    <citation type="submission" date="2015-06" db="UniProtKB">
        <authorList>
            <consortium name="EnsemblPlants"/>
        </authorList>
    </citation>
    <scope>IDENTIFICATION</scope>
    <source>
        <strain evidence="2">DM1-3 516 R44</strain>
    </source>
</reference>
<dbReference type="Proteomes" id="UP000011115">
    <property type="component" value="Unassembled WGS sequence"/>
</dbReference>
<dbReference type="EnsemblPlants" id="PGSC0003DMT400033655">
    <property type="protein sequence ID" value="PGSC0003DMT400033655"/>
    <property type="gene ID" value="PGSC0003DMG400012924"/>
</dbReference>
<accession>M1AZF9</accession>
<keyword evidence="3" id="KW-1185">Reference proteome</keyword>
<name>M1AZF9_SOLTU</name>
<dbReference type="eggNOG" id="KOG0017">
    <property type="taxonomic scope" value="Eukaryota"/>
</dbReference>